<organism evidence="7 8">
    <name type="scientific">Streptomyces sp. 900129855</name>
    <dbReference type="NCBI Taxonomy" id="3155129"/>
    <lineage>
        <taxon>Bacteria</taxon>
        <taxon>Bacillati</taxon>
        <taxon>Actinomycetota</taxon>
        <taxon>Actinomycetes</taxon>
        <taxon>Kitasatosporales</taxon>
        <taxon>Streptomycetaceae</taxon>
        <taxon>Streptomyces</taxon>
    </lineage>
</organism>
<evidence type="ECO:0000256" key="5">
    <source>
        <dbReference type="ARBA" id="ARBA00023136"/>
    </source>
</evidence>
<feature type="transmembrane region" description="Helical" evidence="6">
    <location>
        <begin position="77"/>
        <end position="96"/>
    </location>
</feature>
<sequence length="422" mass="44550">MKAVSVWRNRDFMLLWLGNGASLLGTNSARIAYPLLTLAVTGSPVAAGWVTFAGALPNILVQLPAGLNADTRNRRRTMAICQAGGLATAAVLVTLGMLDVSWFLPAVITLVFIEGCFFVFFQLAEMAAIRDVVQEDQRPTALSLYEAQSHATVLFARAVGVILYGAMRWLPFLGNLVSYAVATLTLSMVDGRRMNPVSDPDTEDSMPSRGLRQGVTWLWHEPFLRITNFLFGATNVLWQCIILLFIVSATQDDQPAWVLGLLLSSSGIGGLVGATVASHVTSSFSARRVFVFSLWGWALCATAVAATHHPAVQGIAWFGVGSIGALSGVAVGLYRVNATPPQLLGQVTGASGILPNGAIPLGGLLAGYLLAAFGSTTTAWALAGVMLALAVTGTALLVSMSLSSTRSPKEEPWEGSQSTLLG</sequence>
<keyword evidence="3 6" id="KW-0812">Transmembrane</keyword>
<dbReference type="EMBL" id="JBEZVE010000006">
    <property type="protein sequence ID" value="MEU3781440.1"/>
    <property type="molecule type" value="Genomic_DNA"/>
</dbReference>
<keyword evidence="5 6" id="KW-0472">Membrane</keyword>
<dbReference type="SUPFAM" id="SSF103473">
    <property type="entry name" value="MFS general substrate transporter"/>
    <property type="match status" value="1"/>
</dbReference>
<feature type="transmembrane region" description="Helical" evidence="6">
    <location>
        <begin position="379"/>
        <end position="399"/>
    </location>
</feature>
<evidence type="ECO:0000256" key="4">
    <source>
        <dbReference type="ARBA" id="ARBA00022989"/>
    </source>
</evidence>
<evidence type="ECO:0000313" key="7">
    <source>
        <dbReference type="EMBL" id="MEU3781440.1"/>
    </source>
</evidence>
<protein>
    <submittedName>
        <fullName evidence="7">MFS transporter</fullName>
    </submittedName>
</protein>
<proteinExistence type="predicted"/>
<comment type="subcellular location">
    <subcellularLocation>
        <location evidence="1">Cell membrane</location>
        <topology evidence="1">Multi-pass membrane protein</topology>
    </subcellularLocation>
</comment>
<evidence type="ECO:0000256" key="2">
    <source>
        <dbReference type="ARBA" id="ARBA00022475"/>
    </source>
</evidence>
<feature type="transmembrane region" description="Helical" evidence="6">
    <location>
        <begin position="12"/>
        <end position="33"/>
    </location>
</feature>
<evidence type="ECO:0000256" key="6">
    <source>
        <dbReference type="SAM" id="Phobius"/>
    </source>
</evidence>
<dbReference type="Gene3D" id="1.20.1250.20">
    <property type="entry name" value="MFS general substrate transporter like domains"/>
    <property type="match status" value="1"/>
</dbReference>
<feature type="transmembrane region" description="Helical" evidence="6">
    <location>
        <begin position="353"/>
        <end position="373"/>
    </location>
</feature>
<accession>A0ABV2ZH40</accession>
<dbReference type="PANTHER" id="PTHR23513">
    <property type="entry name" value="INTEGRAL MEMBRANE EFFLUX PROTEIN-RELATED"/>
    <property type="match status" value="1"/>
</dbReference>
<keyword evidence="4 6" id="KW-1133">Transmembrane helix</keyword>
<reference evidence="7 8" key="1">
    <citation type="submission" date="2024-06" db="EMBL/GenBank/DDBJ databases">
        <title>The Natural Products Discovery Center: Release of the First 8490 Sequenced Strains for Exploring Actinobacteria Biosynthetic Diversity.</title>
        <authorList>
            <person name="Kalkreuter E."/>
            <person name="Kautsar S.A."/>
            <person name="Yang D."/>
            <person name="Bader C.D."/>
            <person name="Teijaro C.N."/>
            <person name="Fluegel L."/>
            <person name="Davis C.M."/>
            <person name="Simpson J.R."/>
            <person name="Lauterbach L."/>
            <person name="Steele A.D."/>
            <person name="Gui C."/>
            <person name="Meng S."/>
            <person name="Li G."/>
            <person name="Viehrig K."/>
            <person name="Ye F."/>
            <person name="Su P."/>
            <person name="Kiefer A.F."/>
            <person name="Nichols A."/>
            <person name="Cepeda A.J."/>
            <person name="Yan W."/>
            <person name="Fan B."/>
            <person name="Jiang Y."/>
            <person name="Adhikari A."/>
            <person name="Zheng C.-J."/>
            <person name="Schuster L."/>
            <person name="Cowan T.M."/>
            <person name="Smanski M.J."/>
            <person name="Chevrette M.G."/>
            <person name="De Carvalho L.P.S."/>
            <person name="Shen B."/>
        </authorList>
    </citation>
    <scope>NUCLEOTIDE SEQUENCE [LARGE SCALE GENOMIC DNA]</scope>
    <source>
        <strain evidence="7 8">NPDC033843</strain>
    </source>
</reference>
<feature type="transmembrane region" description="Helical" evidence="6">
    <location>
        <begin position="289"/>
        <end position="308"/>
    </location>
</feature>
<dbReference type="Proteomes" id="UP001550739">
    <property type="component" value="Unassembled WGS sequence"/>
</dbReference>
<feature type="transmembrane region" description="Helical" evidence="6">
    <location>
        <begin position="45"/>
        <end position="65"/>
    </location>
</feature>
<comment type="caution">
    <text evidence="7">The sequence shown here is derived from an EMBL/GenBank/DDBJ whole genome shotgun (WGS) entry which is preliminary data.</text>
</comment>
<dbReference type="CDD" id="cd06173">
    <property type="entry name" value="MFS_MefA_like"/>
    <property type="match status" value="1"/>
</dbReference>
<dbReference type="RefSeq" id="WP_334578938.1">
    <property type="nucleotide sequence ID" value="NZ_JBEZVE010000006.1"/>
</dbReference>
<evidence type="ECO:0000256" key="3">
    <source>
        <dbReference type="ARBA" id="ARBA00022692"/>
    </source>
</evidence>
<dbReference type="Pfam" id="PF07690">
    <property type="entry name" value="MFS_1"/>
    <property type="match status" value="1"/>
</dbReference>
<evidence type="ECO:0000313" key="8">
    <source>
        <dbReference type="Proteomes" id="UP001550739"/>
    </source>
</evidence>
<evidence type="ECO:0000256" key="1">
    <source>
        <dbReference type="ARBA" id="ARBA00004651"/>
    </source>
</evidence>
<feature type="transmembrane region" description="Helical" evidence="6">
    <location>
        <begin position="314"/>
        <end position="333"/>
    </location>
</feature>
<feature type="transmembrane region" description="Helical" evidence="6">
    <location>
        <begin position="229"/>
        <end position="250"/>
    </location>
</feature>
<dbReference type="PANTHER" id="PTHR23513:SF6">
    <property type="entry name" value="MAJOR FACILITATOR SUPERFAMILY ASSOCIATED DOMAIN-CONTAINING PROTEIN"/>
    <property type="match status" value="1"/>
</dbReference>
<feature type="transmembrane region" description="Helical" evidence="6">
    <location>
        <begin position="256"/>
        <end position="277"/>
    </location>
</feature>
<gene>
    <name evidence="7" type="ORF">AB0E89_12780</name>
</gene>
<feature type="transmembrane region" description="Helical" evidence="6">
    <location>
        <begin position="102"/>
        <end position="123"/>
    </location>
</feature>
<keyword evidence="2" id="KW-1003">Cell membrane</keyword>
<name>A0ABV2ZH40_9ACTN</name>
<dbReference type="InterPro" id="IPR036259">
    <property type="entry name" value="MFS_trans_sf"/>
</dbReference>
<dbReference type="InterPro" id="IPR011701">
    <property type="entry name" value="MFS"/>
</dbReference>
<keyword evidence="8" id="KW-1185">Reference proteome</keyword>